<dbReference type="GO" id="GO:0005737">
    <property type="term" value="C:cytoplasm"/>
    <property type="evidence" value="ECO:0007669"/>
    <property type="project" value="TreeGrafter"/>
</dbReference>
<name>A0A8T2RXX9_CERRI</name>
<evidence type="ECO:0000313" key="2">
    <source>
        <dbReference type="Proteomes" id="UP000825935"/>
    </source>
</evidence>
<dbReference type="CDD" id="cd05325">
    <property type="entry name" value="carb_red_sniffer_like_SDR_c"/>
    <property type="match status" value="1"/>
</dbReference>
<dbReference type="EMBL" id="CM035428">
    <property type="protein sequence ID" value="KAH7301250.1"/>
    <property type="molecule type" value="Genomic_DNA"/>
</dbReference>
<dbReference type="PANTHER" id="PTHR43544">
    <property type="entry name" value="SHORT-CHAIN DEHYDROGENASE/REDUCTASE"/>
    <property type="match status" value="1"/>
</dbReference>
<dbReference type="Gene3D" id="3.40.50.720">
    <property type="entry name" value="NAD(P)-binding Rossmann-like Domain"/>
    <property type="match status" value="1"/>
</dbReference>
<dbReference type="PANTHER" id="PTHR43544:SF12">
    <property type="entry name" value="NAD(P)-BINDING ROSSMANN-FOLD SUPERFAMILY PROTEIN"/>
    <property type="match status" value="1"/>
</dbReference>
<comment type="caution">
    <text evidence="1">The sequence shown here is derived from an EMBL/GenBank/DDBJ whole genome shotgun (WGS) entry which is preliminary data.</text>
</comment>
<keyword evidence="2" id="KW-1185">Reference proteome</keyword>
<dbReference type="InterPro" id="IPR036291">
    <property type="entry name" value="NAD(P)-bd_dom_sf"/>
</dbReference>
<dbReference type="OMA" id="TFWDWRG"/>
<protein>
    <submittedName>
        <fullName evidence="1">Uncharacterized protein</fullName>
    </submittedName>
</protein>
<dbReference type="Proteomes" id="UP000825935">
    <property type="component" value="Chromosome 23"/>
</dbReference>
<dbReference type="GO" id="GO:0016491">
    <property type="term" value="F:oxidoreductase activity"/>
    <property type="evidence" value="ECO:0007669"/>
    <property type="project" value="TreeGrafter"/>
</dbReference>
<evidence type="ECO:0000313" key="1">
    <source>
        <dbReference type="EMBL" id="KAH7301250.1"/>
    </source>
</evidence>
<gene>
    <name evidence="1" type="ORF">KP509_23G017500</name>
</gene>
<dbReference type="InterPro" id="IPR051468">
    <property type="entry name" value="Fungal_SecMetab_SDRs"/>
</dbReference>
<dbReference type="OrthoDB" id="5296at2759"/>
<accession>A0A8T2RXX9</accession>
<dbReference type="PRINTS" id="PR00081">
    <property type="entry name" value="GDHRDH"/>
</dbReference>
<reference evidence="1 2" key="1">
    <citation type="submission" date="2021-08" db="EMBL/GenBank/DDBJ databases">
        <title>WGS assembly of Ceratopteris richardii.</title>
        <authorList>
            <person name="Marchant D.B."/>
            <person name="Chen G."/>
            <person name="Jenkins J."/>
            <person name="Shu S."/>
            <person name="Leebens-Mack J."/>
            <person name="Grimwood J."/>
            <person name="Schmutz J."/>
            <person name="Soltis P."/>
            <person name="Soltis D."/>
            <person name="Chen Z.-H."/>
        </authorList>
    </citation>
    <scope>NUCLEOTIDE SEQUENCE [LARGE SCALE GENOMIC DNA]</scope>
    <source>
        <strain evidence="1">Whitten #5841</strain>
        <tissue evidence="1">Leaf</tissue>
    </source>
</reference>
<sequence>MASGMLTRTLAGLGRRLRLPSSAMSSNRAPLCRASYSGLFSDPDEAVVEEDEAQLNKYHEPVVLVTGASRGLGLEFTRQLIVKYPGQVVYGTARNPDASEGLQALKRRHPIRCELATMDVTKEETVEALAKEIHEKYGRLDLIVNCAGILHIPNEIKPETIIEQLEPEAMMRVFEVNALGPVVVAKHFWELLKIGRGTKTGRAGAVIAHISTRASSIKDNTLAAWYGYRGSKTALNMLVKTMAQESMSRRDPVITCLLHPGTVNTALSKPYSANVPKMKLFSCDYAVERLLGIINKVRPEDNGKFTSWDRQEVPW</sequence>
<organism evidence="1 2">
    <name type="scientific">Ceratopteris richardii</name>
    <name type="common">Triangle waterfern</name>
    <dbReference type="NCBI Taxonomy" id="49495"/>
    <lineage>
        <taxon>Eukaryota</taxon>
        <taxon>Viridiplantae</taxon>
        <taxon>Streptophyta</taxon>
        <taxon>Embryophyta</taxon>
        <taxon>Tracheophyta</taxon>
        <taxon>Polypodiopsida</taxon>
        <taxon>Polypodiidae</taxon>
        <taxon>Polypodiales</taxon>
        <taxon>Pteridineae</taxon>
        <taxon>Pteridaceae</taxon>
        <taxon>Parkerioideae</taxon>
        <taxon>Ceratopteris</taxon>
    </lineage>
</organism>
<dbReference type="Pfam" id="PF00106">
    <property type="entry name" value="adh_short"/>
    <property type="match status" value="1"/>
</dbReference>
<proteinExistence type="predicted"/>
<dbReference type="InterPro" id="IPR002347">
    <property type="entry name" value="SDR_fam"/>
</dbReference>
<dbReference type="SUPFAM" id="SSF51735">
    <property type="entry name" value="NAD(P)-binding Rossmann-fold domains"/>
    <property type="match status" value="1"/>
</dbReference>
<dbReference type="AlphaFoldDB" id="A0A8T2RXX9"/>